<proteinExistence type="predicted"/>
<name>A0ABW5S274_9BACL</name>
<reference evidence="2" key="1">
    <citation type="journal article" date="2019" name="Int. J. Syst. Evol. Microbiol.">
        <title>The Global Catalogue of Microorganisms (GCM) 10K type strain sequencing project: providing services to taxonomists for standard genome sequencing and annotation.</title>
        <authorList>
            <consortium name="The Broad Institute Genomics Platform"/>
            <consortium name="The Broad Institute Genome Sequencing Center for Infectious Disease"/>
            <person name="Wu L."/>
            <person name="Ma J."/>
        </authorList>
    </citation>
    <scope>NUCLEOTIDE SEQUENCE [LARGE SCALE GENOMIC DNA]</scope>
    <source>
        <strain evidence="2">TISTR 2466</strain>
    </source>
</reference>
<sequence length="52" mass="5863">MFNEEDMESNNFTKFGFATPEALANSGQPLTLPVAPIIPSFEEKKALYAYYE</sequence>
<comment type="caution">
    <text evidence="1">The sequence shown here is derived from an EMBL/GenBank/DDBJ whole genome shotgun (WGS) entry which is preliminary data.</text>
</comment>
<gene>
    <name evidence="1" type="ORF">ACFSUE_07365</name>
</gene>
<dbReference type="Proteomes" id="UP001597399">
    <property type="component" value="Unassembled WGS sequence"/>
</dbReference>
<dbReference type="EMBL" id="JBHUMQ010000017">
    <property type="protein sequence ID" value="MFD2693443.1"/>
    <property type="molecule type" value="Genomic_DNA"/>
</dbReference>
<protein>
    <submittedName>
        <fullName evidence="1">Uncharacterized protein</fullName>
    </submittedName>
</protein>
<keyword evidence="2" id="KW-1185">Reference proteome</keyword>
<accession>A0ABW5S274</accession>
<organism evidence="1 2">
    <name type="scientific">Sporolactobacillus shoreicorticis</name>
    <dbReference type="NCBI Taxonomy" id="1923877"/>
    <lineage>
        <taxon>Bacteria</taxon>
        <taxon>Bacillati</taxon>
        <taxon>Bacillota</taxon>
        <taxon>Bacilli</taxon>
        <taxon>Bacillales</taxon>
        <taxon>Sporolactobacillaceae</taxon>
        <taxon>Sporolactobacillus</taxon>
    </lineage>
</organism>
<evidence type="ECO:0000313" key="1">
    <source>
        <dbReference type="EMBL" id="MFD2693443.1"/>
    </source>
</evidence>
<evidence type="ECO:0000313" key="2">
    <source>
        <dbReference type="Proteomes" id="UP001597399"/>
    </source>
</evidence>
<dbReference type="RefSeq" id="WP_253060211.1">
    <property type="nucleotide sequence ID" value="NZ_JAMXWM010000005.1"/>
</dbReference>